<evidence type="ECO:0000256" key="15">
    <source>
        <dbReference type="ARBA" id="ARBA00023128"/>
    </source>
</evidence>
<protein>
    <recommendedName>
        <fullName evidence="5 18">NADH-ubiquinone oxidoreductase chain 2</fullName>
        <ecNumber evidence="4 18">7.1.1.2</ecNumber>
    </recommendedName>
</protein>
<evidence type="ECO:0000256" key="16">
    <source>
        <dbReference type="ARBA" id="ARBA00023136"/>
    </source>
</evidence>
<keyword evidence="15 18" id="KW-0496">Mitochondrion</keyword>
<comment type="function">
    <text evidence="18">Core subunit of the mitochondrial membrane respiratory chain NADH dehydrogenase (Complex I) which catalyzes electron transfer from NADH through the respiratory chain, using ubiquinone as an electron acceptor. Essential for the catalytic activity and assembly of complex I.</text>
</comment>
<evidence type="ECO:0000256" key="13">
    <source>
        <dbReference type="ARBA" id="ARBA00023027"/>
    </source>
</evidence>
<evidence type="ECO:0000256" key="1">
    <source>
        <dbReference type="ARBA" id="ARBA00003257"/>
    </source>
</evidence>
<comment type="similarity">
    <text evidence="3 18">Belongs to the complex I subunit 2 family.</text>
</comment>
<dbReference type="EMBL" id="MW619658">
    <property type="protein sequence ID" value="UPL65455.1"/>
    <property type="molecule type" value="Genomic_DNA"/>
</dbReference>
<feature type="transmembrane region" description="Helical" evidence="18">
    <location>
        <begin position="263"/>
        <end position="284"/>
    </location>
</feature>
<keyword evidence="16 18" id="KW-0472">Membrane</keyword>
<keyword evidence="11 18" id="KW-0249">Electron transport</keyword>
<accession>A0A8T9ZXB1</accession>
<comment type="subcellular location">
    <subcellularLocation>
        <location evidence="2 18">Mitochondrion inner membrane</location>
        <topology evidence="2 18">Multi-pass membrane protein</topology>
    </subcellularLocation>
</comment>
<keyword evidence="8 18" id="KW-0812">Transmembrane</keyword>
<evidence type="ECO:0000256" key="6">
    <source>
        <dbReference type="ARBA" id="ARBA00022448"/>
    </source>
</evidence>
<geneLocation type="mitochondrion" evidence="20"/>
<evidence type="ECO:0000256" key="5">
    <source>
        <dbReference type="ARBA" id="ARBA00021008"/>
    </source>
</evidence>
<keyword evidence="9 18" id="KW-0999">Mitochondrion inner membrane</keyword>
<reference evidence="20" key="1">
    <citation type="journal article" date="2022" name="Cladistics">
        <title>Diversification of the phytophagous lineages of true bugs (Insecta: Hemiptera: Heteroptera) shortly after that of the flowering plants.</title>
        <authorList>
            <person name="Ye F."/>
            <person name="Kment P."/>
            <person name="Redei D."/>
            <person name="Luo J.Y."/>
            <person name="Wang Y.H."/>
            <person name="Kuechler S.M."/>
            <person name="Zhang W.W."/>
            <person name="Chen P.P."/>
            <person name="Wu H.Y."/>
            <person name="Wu Y.Z."/>
            <person name="Sun X.Y."/>
            <person name="Ding L."/>
            <person name="Wang Y.R."/>
            <person name="Xie Q."/>
        </authorList>
    </citation>
    <scope>NUCLEOTIDE SEQUENCE</scope>
</reference>
<dbReference type="Pfam" id="PF00361">
    <property type="entry name" value="Proton_antipo_M"/>
    <property type="match status" value="1"/>
</dbReference>
<keyword evidence="10 18" id="KW-1278">Translocase</keyword>
<evidence type="ECO:0000256" key="17">
    <source>
        <dbReference type="ARBA" id="ARBA00049551"/>
    </source>
</evidence>
<keyword evidence="14 18" id="KW-0830">Ubiquinone</keyword>
<evidence type="ECO:0000256" key="8">
    <source>
        <dbReference type="ARBA" id="ARBA00022692"/>
    </source>
</evidence>
<feature type="transmembrane region" description="Helical" evidence="18">
    <location>
        <begin position="305"/>
        <end position="323"/>
    </location>
</feature>
<dbReference type="InterPro" id="IPR001750">
    <property type="entry name" value="ND/Mrp_TM"/>
</dbReference>
<evidence type="ECO:0000256" key="18">
    <source>
        <dbReference type="RuleBase" id="RU003403"/>
    </source>
</evidence>
<dbReference type="EC" id="7.1.1.2" evidence="4 18"/>
<feature type="transmembrane region" description="Helical" evidence="18">
    <location>
        <begin position="232"/>
        <end position="251"/>
    </location>
</feature>
<keyword evidence="12 18" id="KW-1133">Transmembrane helix</keyword>
<dbReference type="PANTHER" id="PTHR46552:SF1">
    <property type="entry name" value="NADH-UBIQUINONE OXIDOREDUCTASE CHAIN 2"/>
    <property type="match status" value="1"/>
</dbReference>
<evidence type="ECO:0000256" key="11">
    <source>
        <dbReference type="ARBA" id="ARBA00022982"/>
    </source>
</evidence>
<feature type="transmembrane region" description="Helical" evidence="18">
    <location>
        <begin position="192"/>
        <end position="211"/>
    </location>
</feature>
<dbReference type="InterPro" id="IPR003917">
    <property type="entry name" value="NADH_UbQ_OxRdtase_chain2"/>
</dbReference>
<dbReference type="AlphaFoldDB" id="A0A8T9ZXB1"/>
<feature type="transmembrane region" description="Helical" evidence="18">
    <location>
        <begin position="54"/>
        <end position="80"/>
    </location>
</feature>
<name>A0A8T9ZXB1_9HEMI</name>
<keyword evidence="7 18" id="KW-0679">Respiratory chain</keyword>
<sequence>MNFNKMFLVLMIMSTAIVINSTNWVSMWMGMEMNLMFFIPFISKSKNKNSSQAMMIYFMVQSISSMIMLFSILIDSFIVISPVMMEETLKSMLTMSLLMKLGAAPFHNWMIETLMSMKWLEAFILLTWQKVAPLFVLSNIMQSKVIMLVIMMTTAIGAIGGINYSSMMKIMGYSSINHMGWMLMSMNSSMLWYKYFILYSMNLMMACLFFNKFNMYYINQIFNNSNSILEKINFSIIMLSMSGLPPFLGFVPKLMVINNSMNMFLMMFMIMMSLLTLFYYTRMISSILMMYSMSNKFMKSKSSNMIMYNLMLNMMMPLMMIMFN</sequence>
<evidence type="ECO:0000256" key="7">
    <source>
        <dbReference type="ARBA" id="ARBA00022660"/>
    </source>
</evidence>
<dbReference type="GO" id="GO:0006120">
    <property type="term" value="P:mitochondrial electron transport, NADH to ubiquinone"/>
    <property type="evidence" value="ECO:0007669"/>
    <property type="project" value="InterPro"/>
</dbReference>
<comment type="catalytic activity">
    <reaction evidence="17 18">
        <text>a ubiquinone + NADH + 5 H(+)(in) = a ubiquinol + NAD(+) + 4 H(+)(out)</text>
        <dbReference type="Rhea" id="RHEA:29091"/>
        <dbReference type="Rhea" id="RHEA-COMP:9565"/>
        <dbReference type="Rhea" id="RHEA-COMP:9566"/>
        <dbReference type="ChEBI" id="CHEBI:15378"/>
        <dbReference type="ChEBI" id="CHEBI:16389"/>
        <dbReference type="ChEBI" id="CHEBI:17976"/>
        <dbReference type="ChEBI" id="CHEBI:57540"/>
        <dbReference type="ChEBI" id="CHEBI:57945"/>
        <dbReference type="EC" id="7.1.1.2"/>
    </reaction>
</comment>
<evidence type="ECO:0000256" key="12">
    <source>
        <dbReference type="ARBA" id="ARBA00022989"/>
    </source>
</evidence>
<dbReference type="PRINTS" id="PR01436">
    <property type="entry name" value="NADHDHGNASE2"/>
</dbReference>
<evidence type="ECO:0000256" key="2">
    <source>
        <dbReference type="ARBA" id="ARBA00004448"/>
    </source>
</evidence>
<dbReference type="PANTHER" id="PTHR46552">
    <property type="entry name" value="NADH-UBIQUINONE OXIDOREDUCTASE CHAIN 2"/>
    <property type="match status" value="1"/>
</dbReference>
<keyword evidence="6" id="KW-0813">Transport</keyword>
<feature type="domain" description="NADH:quinone oxidoreductase/Mrp antiporter transmembrane" evidence="19">
    <location>
        <begin position="21"/>
        <end position="277"/>
    </location>
</feature>
<dbReference type="InterPro" id="IPR050175">
    <property type="entry name" value="Complex_I_Subunit_2"/>
</dbReference>
<dbReference type="GO" id="GO:0005743">
    <property type="term" value="C:mitochondrial inner membrane"/>
    <property type="evidence" value="ECO:0007669"/>
    <property type="project" value="UniProtKB-SubCell"/>
</dbReference>
<evidence type="ECO:0000256" key="10">
    <source>
        <dbReference type="ARBA" id="ARBA00022967"/>
    </source>
</evidence>
<evidence type="ECO:0000256" key="3">
    <source>
        <dbReference type="ARBA" id="ARBA00007012"/>
    </source>
</evidence>
<keyword evidence="13 18" id="KW-0520">NAD</keyword>
<evidence type="ECO:0000256" key="14">
    <source>
        <dbReference type="ARBA" id="ARBA00023075"/>
    </source>
</evidence>
<evidence type="ECO:0000256" key="4">
    <source>
        <dbReference type="ARBA" id="ARBA00012944"/>
    </source>
</evidence>
<feature type="transmembrane region" description="Helical" evidence="18">
    <location>
        <begin position="7"/>
        <end position="29"/>
    </location>
</feature>
<evidence type="ECO:0000259" key="19">
    <source>
        <dbReference type="Pfam" id="PF00361"/>
    </source>
</evidence>
<evidence type="ECO:0000313" key="20">
    <source>
        <dbReference type="EMBL" id="UPL65455.1"/>
    </source>
</evidence>
<evidence type="ECO:0000256" key="9">
    <source>
        <dbReference type="ARBA" id="ARBA00022792"/>
    </source>
</evidence>
<comment type="function">
    <text evidence="1">Core subunit of the mitochondrial membrane respiratory chain NADH dehydrogenase (Complex I) that is believed to belong to the minimal assembly required for catalysis. Complex I functions in the transfer of electrons from NADH to the respiratory chain. The immediate electron acceptor for the enzyme is believed to be ubiquinone.</text>
</comment>
<proteinExistence type="inferred from homology"/>
<feature type="transmembrane region" description="Helical" evidence="18">
    <location>
        <begin position="145"/>
        <end position="164"/>
    </location>
</feature>
<dbReference type="GO" id="GO:0008137">
    <property type="term" value="F:NADH dehydrogenase (ubiquinone) activity"/>
    <property type="evidence" value="ECO:0007669"/>
    <property type="project" value="UniProtKB-EC"/>
</dbReference>
<organism evidence="20">
    <name type="scientific">Cymus sp</name>
    <dbReference type="NCBI Taxonomy" id="2931286"/>
    <lineage>
        <taxon>Eukaryota</taxon>
        <taxon>Metazoa</taxon>
        <taxon>Ecdysozoa</taxon>
        <taxon>Arthropoda</taxon>
        <taxon>Hexapoda</taxon>
        <taxon>Insecta</taxon>
        <taxon>Pterygota</taxon>
        <taxon>Neoptera</taxon>
        <taxon>Paraneoptera</taxon>
        <taxon>Hemiptera</taxon>
        <taxon>Heteroptera</taxon>
        <taxon>Panheteroptera</taxon>
        <taxon>Pentatomomorpha</taxon>
        <taxon>Lygaeoidea</taxon>
        <taxon>Cymidae</taxon>
        <taxon>Cyminae</taxon>
        <taxon>Cymus</taxon>
    </lineage>
</organism>